<reference evidence="2" key="1">
    <citation type="journal article" date="2019" name="Int. J. Syst. Evol. Microbiol.">
        <title>The Global Catalogue of Microorganisms (GCM) 10K type strain sequencing project: providing services to taxonomists for standard genome sequencing and annotation.</title>
        <authorList>
            <consortium name="The Broad Institute Genomics Platform"/>
            <consortium name="The Broad Institute Genome Sequencing Center for Infectious Disease"/>
            <person name="Wu L."/>
            <person name="Ma J."/>
        </authorList>
    </citation>
    <scope>NUCLEOTIDE SEQUENCE [LARGE SCALE GENOMIC DNA]</scope>
    <source>
        <strain evidence="2">TBRC 5832</strain>
    </source>
</reference>
<sequence length="165" mass="17471">MATTWRETTNLVALDLEGSGAQDGDHEAILEIAAVRLIAGRPDTTTAYAPDRSRPPRSLPGLDLTRTRRTALSGAPIIDEVEPLLTRNRPIDVLPDRQASTLAKWLAGHPEVRVICRDRAGSYAEGSRTGALGAVQVADSIGASRCQRTGAAPSPSITARSACGY</sequence>
<gene>
    <name evidence="1" type="ORF">ACFO0C_11045</name>
</gene>
<dbReference type="EMBL" id="JBHSBL010000011">
    <property type="protein sequence ID" value="MFC4065468.1"/>
    <property type="molecule type" value="Genomic_DNA"/>
</dbReference>
<protein>
    <submittedName>
        <fullName evidence="1">Uncharacterized protein</fullName>
    </submittedName>
</protein>
<dbReference type="Proteomes" id="UP001595867">
    <property type="component" value="Unassembled WGS sequence"/>
</dbReference>
<comment type="caution">
    <text evidence="1">The sequence shown here is derived from an EMBL/GenBank/DDBJ whole genome shotgun (WGS) entry which is preliminary data.</text>
</comment>
<keyword evidence="2" id="KW-1185">Reference proteome</keyword>
<organism evidence="1 2">
    <name type="scientific">Actinoplanes subglobosus</name>
    <dbReference type="NCBI Taxonomy" id="1547892"/>
    <lineage>
        <taxon>Bacteria</taxon>
        <taxon>Bacillati</taxon>
        <taxon>Actinomycetota</taxon>
        <taxon>Actinomycetes</taxon>
        <taxon>Micromonosporales</taxon>
        <taxon>Micromonosporaceae</taxon>
        <taxon>Actinoplanes</taxon>
    </lineage>
</organism>
<dbReference type="RefSeq" id="WP_378066493.1">
    <property type="nucleotide sequence ID" value="NZ_JBHSBL010000011.1"/>
</dbReference>
<accession>A0ABV8IRD1</accession>
<name>A0ABV8IRD1_9ACTN</name>
<evidence type="ECO:0000313" key="1">
    <source>
        <dbReference type="EMBL" id="MFC4065468.1"/>
    </source>
</evidence>
<proteinExistence type="predicted"/>
<evidence type="ECO:0000313" key="2">
    <source>
        <dbReference type="Proteomes" id="UP001595867"/>
    </source>
</evidence>